<evidence type="ECO:0000313" key="4">
    <source>
        <dbReference type="Proteomes" id="UP000219514"/>
    </source>
</evidence>
<dbReference type="InterPro" id="IPR055493">
    <property type="entry name" value="DUF7065"/>
</dbReference>
<dbReference type="Pfam" id="PF23212">
    <property type="entry name" value="DUF7064"/>
    <property type="match status" value="1"/>
</dbReference>
<evidence type="ECO:0000259" key="1">
    <source>
        <dbReference type="Pfam" id="PF23212"/>
    </source>
</evidence>
<dbReference type="RefSeq" id="WP_097205100.1">
    <property type="nucleotide sequence ID" value="NZ_JACHXB010000001.1"/>
</dbReference>
<feature type="domain" description="DUF7064" evidence="1">
    <location>
        <begin position="189"/>
        <end position="305"/>
    </location>
</feature>
<evidence type="ECO:0000259" key="2">
    <source>
        <dbReference type="Pfam" id="PF23213"/>
    </source>
</evidence>
<reference evidence="3 4" key="1">
    <citation type="submission" date="2017-09" db="EMBL/GenBank/DDBJ databases">
        <authorList>
            <person name="Ehlers B."/>
            <person name="Leendertz F.H."/>
        </authorList>
    </citation>
    <scope>NUCLEOTIDE SEQUENCE [LARGE SCALE GENOMIC DNA]</scope>
    <source>
        <strain evidence="3 4">DSM 46844</strain>
    </source>
</reference>
<dbReference type="AlphaFoldDB" id="A0A285E6N0"/>
<keyword evidence="4" id="KW-1185">Reference proteome</keyword>
<protein>
    <submittedName>
        <fullName evidence="3">Uncharacterized protein</fullName>
    </submittedName>
</protein>
<dbReference type="EMBL" id="OBDO01000001">
    <property type="protein sequence ID" value="SNX94768.1"/>
    <property type="molecule type" value="Genomic_DNA"/>
</dbReference>
<dbReference type="Proteomes" id="UP000219514">
    <property type="component" value="Unassembled WGS sequence"/>
</dbReference>
<dbReference type="InterPro" id="IPR055492">
    <property type="entry name" value="DUF7064"/>
</dbReference>
<sequence>MIAAEDVQFHTPPEPPYDWAETRFFSVFLPEANVTAWAYMIARPGVGAIACDVEAIDHVGTSPLEAVYIDFQQHLPLPDKWQSFTLPNGLSLETSGEPRDYRLHYIGNDDTEFSWDVEGLMEPYDISDPRMDPLATGDPEDSGFGQAYANHFDMAARITGTTRIRGRSFDTDCVTVMDHSWGPRNERLMRPMGWINASFGDDYVVHTIWARDTAESGWGGFTFAHGFALVDGEVRGLKSGRLRATRARNQMPVQYEMSVVDVDDREHVLVGSPLAQHHWACYSNSYVPFSSVRWQTFDGRRVRTGQGVAQENCPLDRLTGWSAAASVPVSPLAGS</sequence>
<feature type="domain" description="DUF7065" evidence="2">
    <location>
        <begin position="147"/>
        <end position="184"/>
    </location>
</feature>
<proteinExistence type="predicted"/>
<organism evidence="3 4">
    <name type="scientific">Geodermatophilus sabuli</name>
    <dbReference type="NCBI Taxonomy" id="1564158"/>
    <lineage>
        <taxon>Bacteria</taxon>
        <taxon>Bacillati</taxon>
        <taxon>Actinomycetota</taxon>
        <taxon>Actinomycetes</taxon>
        <taxon>Geodermatophilales</taxon>
        <taxon>Geodermatophilaceae</taxon>
        <taxon>Geodermatophilus</taxon>
    </lineage>
</organism>
<accession>A0A285E6N0</accession>
<evidence type="ECO:0000313" key="3">
    <source>
        <dbReference type="EMBL" id="SNX94768.1"/>
    </source>
</evidence>
<gene>
    <name evidence="3" type="ORF">SAMN06893097_101565</name>
</gene>
<dbReference type="OrthoDB" id="7054648at2"/>
<name>A0A285E6N0_9ACTN</name>
<dbReference type="Pfam" id="PF23213">
    <property type="entry name" value="DUF7065"/>
    <property type="match status" value="1"/>
</dbReference>